<accession>A0ACB9I2Q8</accession>
<evidence type="ECO:0000313" key="1">
    <source>
        <dbReference type="EMBL" id="KAI3802275.1"/>
    </source>
</evidence>
<reference evidence="1 2" key="2">
    <citation type="journal article" date="2022" name="Mol. Ecol. Resour.">
        <title>The genomes of chicory, endive, great burdock and yacon provide insights into Asteraceae paleo-polyploidization history and plant inulin production.</title>
        <authorList>
            <person name="Fan W."/>
            <person name="Wang S."/>
            <person name="Wang H."/>
            <person name="Wang A."/>
            <person name="Jiang F."/>
            <person name="Liu H."/>
            <person name="Zhao H."/>
            <person name="Xu D."/>
            <person name="Zhang Y."/>
        </authorList>
    </citation>
    <scope>NUCLEOTIDE SEQUENCE [LARGE SCALE GENOMIC DNA]</scope>
    <source>
        <strain evidence="2">cv. Yunnan</strain>
        <tissue evidence="1">Leaves</tissue>
    </source>
</reference>
<proteinExistence type="predicted"/>
<dbReference type="Proteomes" id="UP001056120">
    <property type="component" value="Linkage Group LG10"/>
</dbReference>
<organism evidence="1 2">
    <name type="scientific">Smallanthus sonchifolius</name>
    <dbReference type="NCBI Taxonomy" id="185202"/>
    <lineage>
        <taxon>Eukaryota</taxon>
        <taxon>Viridiplantae</taxon>
        <taxon>Streptophyta</taxon>
        <taxon>Embryophyta</taxon>
        <taxon>Tracheophyta</taxon>
        <taxon>Spermatophyta</taxon>
        <taxon>Magnoliopsida</taxon>
        <taxon>eudicotyledons</taxon>
        <taxon>Gunneridae</taxon>
        <taxon>Pentapetalae</taxon>
        <taxon>asterids</taxon>
        <taxon>campanulids</taxon>
        <taxon>Asterales</taxon>
        <taxon>Asteraceae</taxon>
        <taxon>Asteroideae</taxon>
        <taxon>Heliantheae alliance</taxon>
        <taxon>Millerieae</taxon>
        <taxon>Smallanthus</taxon>
    </lineage>
</organism>
<dbReference type="EMBL" id="CM042027">
    <property type="protein sequence ID" value="KAI3802275.1"/>
    <property type="molecule type" value="Genomic_DNA"/>
</dbReference>
<gene>
    <name evidence="1" type="ORF">L1987_30405</name>
</gene>
<protein>
    <submittedName>
        <fullName evidence="1">Uncharacterized protein</fullName>
    </submittedName>
</protein>
<sequence>MSLPSPISPQFAPGGSVAAKNTDPTPTLGPKKQHINFHTKISALNNPIKPHALDASTLISASLSPLLETAIF</sequence>
<evidence type="ECO:0000313" key="2">
    <source>
        <dbReference type="Proteomes" id="UP001056120"/>
    </source>
</evidence>
<comment type="caution">
    <text evidence="1">The sequence shown here is derived from an EMBL/GenBank/DDBJ whole genome shotgun (WGS) entry which is preliminary data.</text>
</comment>
<keyword evidence="2" id="KW-1185">Reference proteome</keyword>
<reference evidence="2" key="1">
    <citation type="journal article" date="2022" name="Mol. Ecol. Resour.">
        <title>The genomes of chicory, endive, great burdock and yacon provide insights into Asteraceae palaeo-polyploidization history and plant inulin production.</title>
        <authorList>
            <person name="Fan W."/>
            <person name="Wang S."/>
            <person name="Wang H."/>
            <person name="Wang A."/>
            <person name="Jiang F."/>
            <person name="Liu H."/>
            <person name="Zhao H."/>
            <person name="Xu D."/>
            <person name="Zhang Y."/>
        </authorList>
    </citation>
    <scope>NUCLEOTIDE SEQUENCE [LARGE SCALE GENOMIC DNA]</scope>
    <source>
        <strain evidence="2">cv. Yunnan</strain>
    </source>
</reference>
<name>A0ACB9I2Q8_9ASTR</name>